<accession>A0A1J5P137</accession>
<name>A0A1J5P137_9ZZZZ</name>
<comment type="caution">
    <text evidence="2">The sequence shown here is derived from an EMBL/GenBank/DDBJ whole genome shotgun (WGS) entry which is preliminary data.</text>
</comment>
<evidence type="ECO:0000313" key="2">
    <source>
        <dbReference type="EMBL" id="OIQ65249.1"/>
    </source>
</evidence>
<dbReference type="AntiFam" id="ANF00098">
    <property type="entry name" value="Shadow ORF (opposite leuC)"/>
</dbReference>
<proteinExistence type="predicted"/>
<sequence length="212" mass="23107">MTIDPDDMFRADAPGHLRDDGPDIDNDFPVEHRVRVTRKPTPGLDRPLPHLAPRRVTPATDIFVGFFIRRDHAHLGAEFDRKITDGEPPFDRHVADGAAGIFDGVAGAAGGSDVADQREDEILGRHAQGRPALELHAHGFGTSLDKRLRRQHVRQLARPDPESERTQPAMGAGMAVAADDQATGKAETKFRSDDVDDALPRLVDIEHGDTAG</sequence>
<organism evidence="2">
    <name type="scientific">mine drainage metagenome</name>
    <dbReference type="NCBI Taxonomy" id="410659"/>
    <lineage>
        <taxon>unclassified sequences</taxon>
        <taxon>metagenomes</taxon>
        <taxon>ecological metagenomes</taxon>
    </lineage>
</organism>
<dbReference type="EMBL" id="MLJW01007482">
    <property type="protein sequence ID" value="OIQ65249.1"/>
    <property type="molecule type" value="Genomic_DNA"/>
</dbReference>
<gene>
    <name evidence="2" type="ORF">GALL_531940</name>
</gene>
<dbReference type="AlphaFoldDB" id="A0A1J5P137"/>
<feature type="compositionally biased region" description="Low complexity" evidence="1">
    <location>
        <begin position="169"/>
        <end position="181"/>
    </location>
</feature>
<feature type="region of interest" description="Disordered" evidence="1">
    <location>
        <begin position="1"/>
        <end position="24"/>
    </location>
</feature>
<evidence type="ECO:0000256" key="1">
    <source>
        <dbReference type="SAM" id="MobiDB-lite"/>
    </source>
</evidence>
<protein>
    <submittedName>
        <fullName evidence="2">Uncharacterized protein</fullName>
    </submittedName>
</protein>
<feature type="region of interest" description="Disordered" evidence="1">
    <location>
        <begin position="156"/>
        <end position="193"/>
    </location>
</feature>
<reference evidence="2" key="1">
    <citation type="submission" date="2016-10" db="EMBL/GenBank/DDBJ databases">
        <title>Sequence of Gallionella enrichment culture.</title>
        <authorList>
            <person name="Poehlein A."/>
            <person name="Muehling M."/>
            <person name="Daniel R."/>
        </authorList>
    </citation>
    <scope>NUCLEOTIDE SEQUENCE</scope>
</reference>
<feature type="compositionally biased region" description="Basic and acidic residues" evidence="1">
    <location>
        <begin position="7"/>
        <end position="21"/>
    </location>
</feature>